<feature type="transmembrane region" description="Helical" evidence="1">
    <location>
        <begin position="108"/>
        <end position="130"/>
    </location>
</feature>
<keyword evidence="4" id="KW-1185">Reference proteome</keyword>
<evidence type="ECO:0000313" key="5">
    <source>
        <dbReference type="Proteomes" id="UP000317951"/>
    </source>
</evidence>
<protein>
    <submittedName>
        <fullName evidence="3">Uncharacterized protein</fullName>
    </submittedName>
</protein>
<dbReference type="EMBL" id="LT629689">
    <property type="protein sequence ID" value="SDE79137.1"/>
    <property type="molecule type" value="Genomic_DNA"/>
</dbReference>
<dbReference type="OrthoDB" id="1154639at2"/>
<organism evidence="3 5">
    <name type="scientific">Pseudomonas extremaustralis</name>
    <dbReference type="NCBI Taxonomy" id="359110"/>
    <lineage>
        <taxon>Bacteria</taxon>
        <taxon>Pseudomonadati</taxon>
        <taxon>Pseudomonadota</taxon>
        <taxon>Gammaproteobacteria</taxon>
        <taxon>Pseudomonadales</taxon>
        <taxon>Pseudomonadaceae</taxon>
        <taxon>Pseudomonas</taxon>
    </lineage>
</organism>
<reference evidence="2 4" key="1">
    <citation type="submission" date="2016-10" db="EMBL/GenBank/DDBJ databases">
        <authorList>
            <person name="Varghese N."/>
            <person name="Submissions S."/>
        </authorList>
    </citation>
    <scope>NUCLEOTIDE SEQUENCE [LARGE SCALE GENOMIC DNA]</scope>
    <source>
        <strain evidence="2 4">DSM 17835</strain>
    </source>
</reference>
<dbReference type="EMBL" id="VFET01000004">
    <property type="protein sequence ID" value="TWS05990.1"/>
    <property type="molecule type" value="Genomic_DNA"/>
</dbReference>
<gene>
    <name evidence="3" type="ORF">FIV36_06340</name>
    <name evidence="2" type="ORF">SAMN05216591_0945</name>
</gene>
<evidence type="ECO:0000313" key="4">
    <source>
        <dbReference type="Proteomes" id="UP000182858"/>
    </source>
</evidence>
<dbReference type="InterPro" id="IPR039261">
    <property type="entry name" value="FNR_nucleotide-bd"/>
</dbReference>
<keyword evidence="1" id="KW-0472">Membrane</keyword>
<feature type="transmembrane region" description="Helical" evidence="1">
    <location>
        <begin position="207"/>
        <end position="226"/>
    </location>
</feature>
<feature type="transmembrane region" description="Helical" evidence="1">
    <location>
        <begin position="142"/>
        <end position="164"/>
    </location>
</feature>
<dbReference type="Proteomes" id="UP000182858">
    <property type="component" value="Chromosome I"/>
</dbReference>
<feature type="transmembrane region" description="Helical" evidence="1">
    <location>
        <begin position="28"/>
        <end position="47"/>
    </location>
</feature>
<keyword evidence="1" id="KW-0812">Transmembrane</keyword>
<dbReference type="GeneID" id="78552459"/>
<evidence type="ECO:0000313" key="2">
    <source>
        <dbReference type="EMBL" id="SDE79137.1"/>
    </source>
</evidence>
<dbReference type="RefSeq" id="WP_010564926.1">
    <property type="nucleotide sequence ID" value="NZ_LT629689.1"/>
</dbReference>
<dbReference type="PANTHER" id="PTHR33927">
    <property type="entry name" value="TRANSMEMBRANE PROTEIN"/>
    <property type="match status" value="1"/>
</dbReference>
<reference evidence="3 5" key="2">
    <citation type="submission" date="2019-06" db="EMBL/GenBank/DDBJ databases">
        <title>Pseudomonas bimorpha sp. nov. isolated from bovine raw milk and skim milk concentrate.</title>
        <authorList>
            <person name="Hofmann K."/>
            <person name="Huptas C."/>
            <person name="Doll E."/>
            <person name="Scherer S."/>
            <person name="Wenning M."/>
        </authorList>
    </citation>
    <scope>NUCLEOTIDE SEQUENCE [LARGE SCALE GENOMIC DNA]</scope>
    <source>
        <strain evidence="3 5">DSM 17835</strain>
    </source>
</reference>
<name>A0A5C5QKJ8_9PSED</name>
<feature type="transmembrane region" description="Helical" evidence="1">
    <location>
        <begin position="176"/>
        <end position="195"/>
    </location>
</feature>
<feature type="transmembrane region" description="Helical" evidence="1">
    <location>
        <begin position="78"/>
        <end position="96"/>
    </location>
</feature>
<dbReference type="PANTHER" id="PTHR33927:SF5">
    <property type="entry name" value="ENZYME, PUTATIVE (AFU_ORTHOLOGUE AFUA_8G01222)-RELATED"/>
    <property type="match status" value="1"/>
</dbReference>
<sequence>MFEALTRTPIPPKSTLWRRVSALPLFSYYHRLFALVMACNAAVLWLGPGIQAMGLERLSSLVLINLSLATLIRQQYLINALFWLATRVPVGWPLAIRRRVAKVYHFGGLHSGAALAATGWFVAMVWVQVLMHVREPGSVSSLRLWLSGGLMALLLSMVIMALPWVRGRFHNGFERVHRFAGWSVLLVFWGMTLLAPAEGSANPLYSGTFWMLVVLSLSVALPWLRLRKVPIATVRPSGHAVIVRFTHTTPFTGSSTAISRSPLLEWHSFANIPAPGQPGFRLIISRAGDWTGQFIEQLPSHVWVKGITTAGVANVETLFKSVLYIATGSGIGPVLPHLLAGNVPLHLIWSTRSPRQTYGDALVEEILQAQPQALIWDTDARGKPDLVQLACGAVQAFGVEAVICIANQGLTRRVVQELEARGIPAYGAIWDS</sequence>
<dbReference type="InterPro" id="IPR052979">
    <property type="entry name" value="Adenylate-forming_domain"/>
</dbReference>
<proteinExistence type="predicted"/>
<dbReference type="Proteomes" id="UP000317951">
    <property type="component" value="Unassembled WGS sequence"/>
</dbReference>
<dbReference type="Gene3D" id="3.40.50.80">
    <property type="entry name" value="Nucleotide-binding domain of ferredoxin-NADP reductase (FNR) module"/>
    <property type="match status" value="1"/>
</dbReference>
<keyword evidence="1" id="KW-1133">Transmembrane helix</keyword>
<dbReference type="AlphaFoldDB" id="A0A5C5QKJ8"/>
<accession>A0A5C5QKJ8</accession>
<evidence type="ECO:0000256" key="1">
    <source>
        <dbReference type="SAM" id="Phobius"/>
    </source>
</evidence>
<evidence type="ECO:0000313" key="3">
    <source>
        <dbReference type="EMBL" id="TWS05990.1"/>
    </source>
</evidence>
<dbReference type="SUPFAM" id="SSF52343">
    <property type="entry name" value="Ferredoxin reductase-like, C-terminal NADP-linked domain"/>
    <property type="match status" value="1"/>
</dbReference>